<protein>
    <submittedName>
        <fullName evidence="1">Uncharacterized protein</fullName>
    </submittedName>
</protein>
<proteinExistence type="predicted"/>
<comment type="caution">
    <text evidence="1">The sequence shown here is derived from an EMBL/GenBank/DDBJ whole genome shotgun (WGS) entry which is preliminary data.</text>
</comment>
<keyword evidence="2" id="KW-1185">Reference proteome</keyword>
<dbReference type="EMBL" id="JAOPHQ010002985">
    <property type="protein sequence ID" value="KAK0144792.1"/>
    <property type="molecule type" value="Genomic_DNA"/>
</dbReference>
<name>A0AA47MQN0_MERPO</name>
<reference evidence="1" key="1">
    <citation type="journal article" date="2023" name="Front. Mar. Sci.">
        <title>A new Merluccius polli reference genome to investigate the effects of global change in West African waters.</title>
        <authorList>
            <person name="Mateo J.L."/>
            <person name="Blanco-Fernandez C."/>
            <person name="Garcia-Vazquez E."/>
            <person name="Machado-Schiaffino G."/>
        </authorList>
    </citation>
    <scope>NUCLEOTIDE SEQUENCE</scope>
    <source>
        <strain evidence="1">C29</strain>
        <tissue evidence="1">Fin</tissue>
    </source>
</reference>
<organism evidence="1 2">
    <name type="scientific">Merluccius polli</name>
    <name type="common">Benguela hake</name>
    <name type="synonym">Merluccius cadenati</name>
    <dbReference type="NCBI Taxonomy" id="89951"/>
    <lineage>
        <taxon>Eukaryota</taxon>
        <taxon>Metazoa</taxon>
        <taxon>Chordata</taxon>
        <taxon>Craniata</taxon>
        <taxon>Vertebrata</taxon>
        <taxon>Euteleostomi</taxon>
        <taxon>Actinopterygii</taxon>
        <taxon>Neopterygii</taxon>
        <taxon>Teleostei</taxon>
        <taxon>Neoteleostei</taxon>
        <taxon>Acanthomorphata</taxon>
        <taxon>Zeiogadaria</taxon>
        <taxon>Gadariae</taxon>
        <taxon>Gadiformes</taxon>
        <taxon>Gadoidei</taxon>
        <taxon>Merlucciidae</taxon>
        <taxon>Merluccius</taxon>
    </lineage>
</organism>
<sequence length="252" mass="26712">MYCGLQEGNEVVHRLGDGLPKDPDHDPAHVLVPDAHVELSGFIRPGCGVPPAAGGAVTLAVTLGPFCFFSSASEPLGKSRNTTEPTITVAATRNFILRSQILTMNGEKREAAGRRPIYPAACCPDSGSPSGPGWRRLVLPLCIKVGPLEVVLLKVTVSTHLRSRYTLAMTAPVPCLALEPRAAKVPHLARIKATSTIKFLNAAINLTGCGDSGYRRPASSPSNVSPPVPEFIPGELQSIERTLEDGGYKSET</sequence>
<gene>
    <name evidence="1" type="ORF">N1851_016640</name>
</gene>
<dbReference type="Proteomes" id="UP001174136">
    <property type="component" value="Unassembled WGS sequence"/>
</dbReference>
<accession>A0AA47MQN0</accession>
<evidence type="ECO:0000313" key="2">
    <source>
        <dbReference type="Proteomes" id="UP001174136"/>
    </source>
</evidence>
<evidence type="ECO:0000313" key="1">
    <source>
        <dbReference type="EMBL" id="KAK0144792.1"/>
    </source>
</evidence>
<dbReference type="AlphaFoldDB" id="A0AA47MQN0"/>